<evidence type="ECO:0000313" key="1">
    <source>
        <dbReference type="EMBL" id="CKT26537.1"/>
    </source>
</evidence>
<protein>
    <submittedName>
        <fullName evidence="1">Uncharacterized protein</fullName>
    </submittedName>
</protein>
<name>A0A655ANI0_MYCTX</name>
<accession>A0A655ANI0</accession>
<evidence type="ECO:0000313" key="2">
    <source>
        <dbReference type="Proteomes" id="UP000048948"/>
    </source>
</evidence>
<sequence length="77" mass="7930">MTMSASIGRPYLNPKDSTVTLVVAPPSPPKARSMLSLKPPTDSVDVSMIRSAVARTGASILRSAAMPSARVCSPCSG</sequence>
<dbReference type="Proteomes" id="UP000048948">
    <property type="component" value="Unassembled WGS sequence"/>
</dbReference>
<dbReference type="AlphaFoldDB" id="A0A655ANI0"/>
<gene>
    <name evidence="1" type="ORF">ERS027646_03251</name>
</gene>
<proteinExistence type="predicted"/>
<organism evidence="1 2">
    <name type="scientific">Mycobacterium tuberculosis</name>
    <dbReference type="NCBI Taxonomy" id="1773"/>
    <lineage>
        <taxon>Bacteria</taxon>
        <taxon>Bacillati</taxon>
        <taxon>Actinomycetota</taxon>
        <taxon>Actinomycetes</taxon>
        <taxon>Mycobacteriales</taxon>
        <taxon>Mycobacteriaceae</taxon>
        <taxon>Mycobacterium</taxon>
        <taxon>Mycobacterium tuberculosis complex</taxon>
    </lineage>
</organism>
<reference evidence="1 2" key="1">
    <citation type="submission" date="2015-03" db="EMBL/GenBank/DDBJ databases">
        <authorList>
            <consortium name="Pathogen Informatics"/>
        </authorList>
    </citation>
    <scope>NUCLEOTIDE SEQUENCE [LARGE SCALE GENOMIC DNA]</scope>
    <source>
        <strain evidence="1 2">Bir 172</strain>
    </source>
</reference>
<dbReference type="EMBL" id="CNGE01000730">
    <property type="protein sequence ID" value="CKT26537.1"/>
    <property type="molecule type" value="Genomic_DNA"/>
</dbReference>